<organism evidence="1 2">
    <name type="scientific">Phlebia brevispora</name>
    <dbReference type="NCBI Taxonomy" id="194682"/>
    <lineage>
        <taxon>Eukaryota</taxon>
        <taxon>Fungi</taxon>
        <taxon>Dikarya</taxon>
        <taxon>Basidiomycota</taxon>
        <taxon>Agaricomycotina</taxon>
        <taxon>Agaricomycetes</taxon>
        <taxon>Polyporales</taxon>
        <taxon>Meruliaceae</taxon>
        <taxon>Phlebia</taxon>
    </lineage>
</organism>
<protein>
    <submittedName>
        <fullName evidence="1">Uncharacterized protein</fullName>
    </submittedName>
</protein>
<name>A0ACC1TDE5_9APHY</name>
<reference evidence="1" key="1">
    <citation type="submission" date="2022-07" db="EMBL/GenBank/DDBJ databases">
        <title>Genome Sequence of Phlebia brevispora.</title>
        <authorList>
            <person name="Buettner E."/>
        </authorList>
    </citation>
    <scope>NUCLEOTIDE SEQUENCE</scope>
    <source>
        <strain evidence="1">MPL23</strain>
    </source>
</reference>
<gene>
    <name evidence="1" type="ORF">NM688_g770</name>
</gene>
<dbReference type="EMBL" id="JANHOG010000072">
    <property type="protein sequence ID" value="KAJ3558688.1"/>
    <property type="molecule type" value="Genomic_DNA"/>
</dbReference>
<evidence type="ECO:0000313" key="2">
    <source>
        <dbReference type="Proteomes" id="UP001148662"/>
    </source>
</evidence>
<proteinExistence type="predicted"/>
<comment type="caution">
    <text evidence="1">The sequence shown here is derived from an EMBL/GenBank/DDBJ whole genome shotgun (WGS) entry which is preliminary data.</text>
</comment>
<evidence type="ECO:0000313" key="1">
    <source>
        <dbReference type="EMBL" id="KAJ3558688.1"/>
    </source>
</evidence>
<sequence>MSLPTSVNAIVYTAAGGDEVIKKITIPFPQQKPDEVVVKIVYGAVNSLDAYLRYAAKATDVWKVSSVDCRKGLYPVPGYPQVSGVEASGYIVSLPTDQNVLNDKWYKLRGYKVGGKALIGGFGTFAEYVSLPWKWIFPAPETLPFDIGAAATNHALTAVTFMTEAYNVQKGDIIFIHTVAGSLGLLFTAYAKSRGATVIGTTSTPEKAELAKSYGADHVILYTKENLAERVKEITNGEGVHAVFDGVGKDTFAADLEILRRKGTLVVSGMASGAPDPISPLQLGAKNLKLVNPAMAGYIATSEEAQRYIQEVFQCLESGLFKTRIFAVYPFTAEAVRKAQKEITTPGGKLAGKLLIKVSSE</sequence>
<keyword evidence="2" id="KW-1185">Reference proteome</keyword>
<accession>A0ACC1TDE5</accession>
<dbReference type="Proteomes" id="UP001148662">
    <property type="component" value="Unassembled WGS sequence"/>
</dbReference>